<keyword evidence="1" id="KW-1133">Transmembrane helix</keyword>
<dbReference type="InParanoid" id="A0A165BMU9"/>
<feature type="transmembrane region" description="Helical" evidence="1">
    <location>
        <begin position="6"/>
        <end position="24"/>
    </location>
</feature>
<organism evidence="2 3">
    <name type="scientific">Exidia glandulosa HHB12029</name>
    <dbReference type="NCBI Taxonomy" id="1314781"/>
    <lineage>
        <taxon>Eukaryota</taxon>
        <taxon>Fungi</taxon>
        <taxon>Dikarya</taxon>
        <taxon>Basidiomycota</taxon>
        <taxon>Agaricomycotina</taxon>
        <taxon>Agaricomycetes</taxon>
        <taxon>Auriculariales</taxon>
        <taxon>Exidiaceae</taxon>
        <taxon>Exidia</taxon>
    </lineage>
</organism>
<protein>
    <submittedName>
        <fullName evidence="2">Uncharacterized protein</fullName>
    </submittedName>
</protein>
<evidence type="ECO:0000313" key="3">
    <source>
        <dbReference type="Proteomes" id="UP000077266"/>
    </source>
</evidence>
<dbReference type="EMBL" id="KV426435">
    <property type="protein sequence ID" value="KZV80923.1"/>
    <property type="molecule type" value="Genomic_DNA"/>
</dbReference>
<sequence>MTMVAFYATAITVFAVVLVLGRVLRVLRQARAAGVPSEFILFDPKFPLPLPSIRWVSKKRGWSFRARYSQFERSGSDVITMVLCIALHHLSHILTLERR</sequence>
<name>A0A165BMU9_EXIGL</name>
<accession>A0A165BMU9</accession>
<dbReference type="Proteomes" id="UP000077266">
    <property type="component" value="Unassembled WGS sequence"/>
</dbReference>
<gene>
    <name evidence="2" type="ORF">EXIGLDRAFT_398169</name>
</gene>
<evidence type="ECO:0000256" key="1">
    <source>
        <dbReference type="SAM" id="Phobius"/>
    </source>
</evidence>
<proteinExistence type="predicted"/>
<reference evidence="2 3" key="1">
    <citation type="journal article" date="2016" name="Mol. Biol. Evol.">
        <title>Comparative Genomics of Early-Diverging Mushroom-Forming Fungi Provides Insights into the Origins of Lignocellulose Decay Capabilities.</title>
        <authorList>
            <person name="Nagy L.G."/>
            <person name="Riley R."/>
            <person name="Tritt A."/>
            <person name="Adam C."/>
            <person name="Daum C."/>
            <person name="Floudas D."/>
            <person name="Sun H."/>
            <person name="Yadav J.S."/>
            <person name="Pangilinan J."/>
            <person name="Larsson K.H."/>
            <person name="Matsuura K."/>
            <person name="Barry K."/>
            <person name="Labutti K."/>
            <person name="Kuo R."/>
            <person name="Ohm R.A."/>
            <person name="Bhattacharya S.S."/>
            <person name="Shirouzu T."/>
            <person name="Yoshinaga Y."/>
            <person name="Martin F.M."/>
            <person name="Grigoriev I.V."/>
            <person name="Hibbett D.S."/>
        </authorList>
    </citation>
    <scope>NUCLEOTIDE SEQUENCE [LARGE SCALE GENOMIC DNA]</scope>
    <source>
        <strain evidence="2 3">HHB12029</strain>
    </source>
</reference>
<dbReference type="AlphaFoldDB" id="A0A165BMU9"/>
<keyword evidence="1" id="KW-0812">Transmembrane</keyword>
<evidence type="ECO:0000313" key="2">
    <source>
        <dbReference type="EMBL" id="KZV80923.1"/>
    </source>
</evidence>
<keyword evidence="3" id="KW-1185">Reference proteome</keyword>
<keyword evidence="1" id="KW-0472">Membrane</keyword>